<dbReference type="InterPro" id="IPR020894">
    <property type="entry name" value="Cadherin_CS"/>
</dbReference>
<feature type="transmembrane region" description="Helical" evidence="10">
    <location>
        <begin position="1202"/>
        <end position="1220"/>
    </location>
</feature>
<dbReference type="SMART" id="SM00282">
    <property type="entry name" value="LamG"/>
    <property type="match status" value="2"/>
</dbReference>
<dbReference type="SUPFAM" id="SSF49899">
    <property type="entry name" value="Concanavalin A-like lectins/glucanases"/>
    <property type="match status" value="2"/>
</dbReference>
<keyword evidence="5 10" id="KW-0472">Membrane</keyword>
<dbReference type="Proteomes" id="UP000887575">
    <property type="component" value="Unassembled WGS sequence"/>
</dbReference>
<feature type="transmembrane region" description="Helical" evidence="10">
    <location>
        <begin position="1157"/>
        <end position="1181"/>
    </location>
</feature>
<evidence type="ECO:0000256" key="2">
    <source>
        <dbReference type="ARBA" id="ARBA00022536"/>
    </source>
</evidence>
<dbReference type="PROSITE" id="PS50026">
    <property type="entry name" value="EGF_3"/>
    <property type="match status" value="4"/>
</dbReference>
<evidence type="ECO:0000259" key="11">
    <source>
        <dbReference type="PROSITE" id="PS50025"/>
    </source>
</evidence>
<evidence type="ECO:0000256" key="5">
    <source>
        <dbReference type="ARBA" id="ARBA00023136"/>
    </source>
</evidence>
<keyword evidence="10" id="KW-1133">Transmembrane helix</keyword>
<dbReference type="PANTHER" id="PTHR24033">
    <property type="entry name" value="EGF-LIKE DOMAIN-CONTAINING PROTEIN"/>
    <property type="match status" value="1"/>
</dbReference>
<dbReference type="WBParaSite" id="MBELARI_LOCUS7954">
    <property type="protein sequence ID" value="MBELARI_LOCUS7954"/>
    <property type="gene ID" value="MBELARI_LOCUS7954"/>
</dbReference>
<feature type="domain" description="EGF-like" evidence="12">
    <location>
        <begin position="769"/>
        <end position="805"/>
    </location>
</feature>
<dbReference type="InterPro" id="IPR001791">
    <property type="entry name" value="Laminin_G"/>
</dbReference>
<dbReference type="Pfam" id="PF23592">
    <property type="entry name" value="Cadherin_CELSR2_9th"/>
    <property type="match status" value="1"/>
</dbReference>
<protein>
    <submittedName>
        <fullName evidence="15">Uncharacterized protein</fullName>
    </submittedName>
</protein>
<dbReference type="InterPro" id="IPR001881">
    <property type="entry name" value="EGF-like_Ca-bd_dom"/>
</dbReference>
<feature type="domain" description="G-protein coupled receptors family 2 profile 1" evidence="13">
    <location>
        <begin position="929"/>
        <end position="1004"/>
    </location>
</feature>
<feature type="transmembrane region" description="Helical" evidence="10">
    <location>
        <begin position="1232"/>
        <end position="1252"/>
    </location>
</feature>
<dbReference type="GO" id="GO:0007155">
    <property type="term" value="P:cell adhesion"/>
    <property type="evidence" value="ECO:0007669"/>
    <property type="project" value="InterPro"/>
</dbReference>
<comment type="subcellular location">
    <subcellularLocation>
        <location evidence="1">Membrane</location>
    </subcellularLocation>
</comment>
<sequence length="1386" mass="152813">MLQDVNDHPPKFSQSSSTCGWRRNAPGRHLVGTIVATADPDRAVQLSSAIAVRVHVSDANDHPPTLRSSVLLINRFLDGPIIEKIGSVPAPDPDQNATLEYSIESNDLMIVDRYSGKISLKGSWKRNIDTILKACVSDGVNTVCNPRFQEIQTINRFSLDVGGELGDCHVNKKGSNVSTEISFVILDRGRIVSSTTVSELISGFFHKLSSLSLLDIRIFDSDSCSNEPCSYYQRCRDTLKFVGNEFHQTDNFLAHSLKTLKTHVCECPPGFASSSDKADKCDIRVDECFSGPCQHNGSCFPLENGYRCECENGWIGKHCEISTNVANCLPGYCKDGATCEVTNEHKMKCTKCRHSAIDSDERCRLRSVHFGGESLLRINENPSRIDWTLKISFATISRAGTILFVGDRRTDFLELSIENRILRAEFGLGGQTKLVELSDEKENRINDGHWHTATITYFERTLTLWLDDCDPFVSRLAAGSPNCATQATIELPAKCLDPSIQCHRFFDSQSGLSLGGRPNKSRQVENGFNGCLSNFTLDSTLIDFSNLQDFEKIGKVDEGCGPKRDFCRESSCGHGAHCVNRWMGHNCRCANGYNHQIGDCHGEKSRLRQITLGEEESFQTWKVPSMASIPFSVSLEFRTIRDDTQIFAIEFDDKNLFYILALEDGLLKSMIGYSAQNIPCPDAARGHWTKIEVEFKADEVTTIVDGIYSMTQSLRLGTRGNQEMTSFYSGIAPSSSHPSRFEGCLKEIQLNGVHLKTKQSGKVRQGCVSTKGCQAGSCPENSVCRPLWEGHKCECETGFAGASCDPICSLKGVCSGGICQQTNTTKGYECHCTTGYGTPNCDHLAPLRVCPRGWWGRFGECRRCDCSQYMGFIDQCHPLTGQCLCPKAFWELGGRCIGCECGLGATSEECDAKGQCPCAGEAMGRRCDRCESDTQVLDPKSLRCLSLRGRCPSNKDGGIQWPTTLSGGEAKQSCANNETGLATRKCGENAKWQTVESWNCTTKEFSTIITKVSSLSPQDIVSAVYNASRDETVLKGRSLEIGRLVLEKVLEGEIAEHAATHIHDHDFTRKLIDSVAQILPRESPAQSVLLGARLAELGKALLHLHQNRPYLQPFAVQSENISCLFDKPGLYTILMKVDNGVLIRLTMATSPVAPLSAVSALLVLSLALLSFYACATCLIISRDKHFEVVVVKFALRKALCQHFLLTALTIVYTIGALILPSTSWLSIALSEVITSILLLLTSLYILIWSCAFGRSESQSDRVETLWVRGDPPKSGVIDHECTSPLLYPDEDHGSGPGGSVGWVSGSSDRVPSDPVVMPRPMGGLSLRENPLVPSILSPANKILRTGETVEYANPRSLSRFAKYEDEMDDAYYTYQRRKQLGTTFYR</sequence>
<feature type="disulfide bond" evidence="8">
    <location>
        <begin position="795"/>
        <end position="804"/>
    </location>
</feature>
<dbReference type="SUPFAM" id="SSF49313">
    <property type="entry name" value="Cadherin-like"/>
    <property type="match status" value="1"/>
</dbReference>
<feature type="compositionally biased region" description="Basic and acidic residues" evidence="9">
    <location>
        <begin position="1"/>
        <end position="10"/>
    </location>
</feature>
<dbReference type="InterPro" id="IPR000742">
    <property type="entry name" value="EGF"/>
</dbReference>
<dbReference type="Gene3D" id="4.10.1240.10">
    <property type="entry name" value="GPCR, family 2, extracellular hormone receptor domain"/>
    <property type="match status" value="1"/>
</dbReference>
<dbReference type="GO" id="GO:0004930">
    <property type="term" value="F:G protein-coupled receptor activity"/>
    <property type="evidence" value="ECO:0007669"/>
    <property type="project" value="InterPro"/>
</dbReference>
<feature type="domain" description="EGF-like" evidence="12">
    <location>
        <begin position="810"/>
        <end position="842"/>
    </location>
</feature>
<dbReference type="CDD" id="cd00054">
    <property type="entry name" value="EGF_CA"/>
    <property type="match status" value="1"/>
</dbReference>
<dbReference type="InterPro" id="IPR036445">
    <property type="entry name" value="GPCR_2_extracell_dom_sf"/>
</dbReference>
<dbReference type="SMART" id="SM00181">
    <property type="entry name" value="EGF"/>
    <property type="match status" value="6"/>
</dbReference>
<dbReference type="PROSITE" id="PS00022">
    <property type="entry name" value="EGF_1"/>
    <property type="match status" value="2"/>
</dbReference>
<keyword evidence="6 8" id="KW-1015">Disulfide bond</keyword>
<dbReference type="InterPro" id="IPR056286">
    <property type="entry name" value="Cadherin_CELSR1-3_9th"/>
</dbReference>
<dbReference type="PROSITE" id="PS01186">
    <property type="entry name" value="EGF_2"/>
    <property type="match status" value="3"/>
</dbReference>
<feature type="disulfide bond" evidence="8">
    <location>
        <begin position="310"/>
        <end position="319"/>
    </location>
</feature>
<comment type="caution">
    <text evidence="8">Lacks conserved residue(s) required for the propagation of feature annotation.</text>
</comment>
<feature type="domain" description="EGF-like" evidence="12">
    <location>
        <begin position="563"/>
        <end position="601"/>
    </location>
</feature>
<dbReference type="GO" id="GO:0005886">
    <property type="term" value="C:plasma membrane"/>
    <property type="evidence" value="ECO:0007669"/>
    <property type="project" value="InterPro"/>
</dbReference>
<dbReference type="SMART" id="SM00179">
    <property type="entry name" value="EGF_CA"/>
    <property type="match status" value="3"/>
</dbReference>
<dbReference type="PROSITE" id="PS50227">
    <property type="entry name" value="G_PROTEIN_RECEP_F2_3"/>
    <property type="match status" value="1"/>
</dbReference>
<evidence type="ECO:0000256" key="4">
    <source>
        <dbReference type="ARBA" id="ARBA00022737"/>
    </source>
</evidence>
<evidence type="ECO:0000256" key="3">
    <source>
        <dbReference type="ARBA" id="ARBA00022729"/>
    </source>
</evidence>
<dbReference type="FunFam" id="2.10.25.10:FF:000122">
    <property type="entry name" value="Protein crumbs homolog 2"/>
    <property type="match status" value="1"/>
</dbReference>
<dbReference type="PROSITE" id="PS50025">
    <property type="entry name" value="LAM_G_DOMAIN"/>
    <property type="match status" value="2"/>
</dbReference>
<evidence type="ECO:0000256" key="6">
    <source>
        <dbReference type="ARBA" id="ARBA00023157"/>
    </source>
</evidence>
<feature type="region of interest" description="Disordered" evidence="9">
    <location>
        <begin position="1"/>
        <end position="24"/>
    </location>
</feature>
<organism evidence="14 15">
    <name type="scientific">Mesorhabditis belari</name>
    <dbReference type="NCBI Taxonomy" id="2138241"/>
    <lineage>
        <taxon>Eukaryota</taxon>
        <taxon>Metazoa</taxon>
        <taxon>Ecdysozoa</taxon>
        <taxon>Nematoda</taxon>
        <taxon>Chromadorea</taxon>
        <taxon>Rhabditida</taxon>
        <taxon>Rhabditina</taxon>
        <taxon>Rhabditomorpha</taxon>
        <taxon>Rhabditoidea</taxon>
        <taxon>Rhabditidae</taxon>
        <taxon>Mesorhabditinae</taxon>
        <taxon>Mesorhabditis</taxon>
    </lineage>
</organism>
<dbReference type="InterPro" id="IPR013320">
    <property type="entry name" value="ConA-like_dom_sf"/>
</dbReference>
<dbReference type="Gene3D" id="2.60.40.60">
    <property type="entry name" value="Cadherins"/>
    <property type="match status" value="1"/>
</dbReference>
<dbReference type="CDD" id="cd00110">
    <property type="entry name" value="LamG"/>
    <property type="match status" value="2"/>
</dbReference>
<proteinExistence type="predicted"/>
<dbReference type="PROSITE" id="PS00232">
    <property type="entry name" value="CADHERIN_1"/>
    <property type="match status" value="1"/>
</dbReference>
<dbReference type="Pfam" id="PF02210">
    <property type="entry name" value="Laminin_G_2"/>
    <property type="match status" value="2"/>
</dbReference>
<evidence type="ECO:0000313" key="14">
    <source>
        <dbReference type="Proteomes" id="UP000887575"/>
    </source>
</evidence>
<name>A0AAF3JB56_9BILA</name>
<dbReference type="SUPFAM" id="SSF57196">
    <property type="entry name" value="EGF/Laminin"/>
    <property type="match status" value="1"/>
</dbReference>
<dbReference type="CDD" id="cd00055">
    <property type="entry name" value="EGF_Lam"/>
    <property type="match status" value="1"/>
</dbReference>
<reference evidence="15" key="1">
    <citation type="submission" date="2024-02" db="UniProtKB">
        <authorList>
            <consortium name="WormBaseParasite"/>
        </authorList>
    </citation>
    <scope>IDENTIFICATION</scope>
</reference>
<keyword evidence="10" id="KW-0812">Transmembrane</keyword>
<dbReference type="InterPro" id="IPR051830">
    <property type="entry name" value="NOTCH_homolog"/>
</dbReference>
<keyword evidence="7" id="KW-0325">Glycoprotein</keyword>
<evidence type="ECO:0000259" key="12">
    <source>
        <dbReference type="PROSITE" id="PS50026"/>
    </source>
</evidence>
<dbReference type="Gene3D" id="2.10.25.10">
    <property type="entry name" value="Laminin"/>
    <property type="match status" value="1"/>
</dbReference>
<feature type="domain" description="EGF-like" evidence="12">
    <location>
        <begin position="284"/>
        <end position="320"/>
    </location>
</feature>
<keyword evidence="3" id="KW-0732">Signal</keyword>
<evidence type="ECO:0000256" key="8">
    <source>
        <dbReference type="PROSITE-ProRule" id="PRU00076"/>
    </source>
</evidence>
<dbReference type="InterPro" id="IPR002049">
    <property type="entry name" value="LE_dom"/>
</dbReference>
<evidence type="ECO:0000313" key="15">
    <source>
        <dbReference type="WBParaSite" id="MBELARI_LOCUS7954"/>
    </source>
</evidence>
<dbReference type="GO" id="GO:0005509">
    <property type="term" value="F:calcium ion binding"/>
    <property type="evidence" value="ECO:0007669"/>
    <property type="project" value="InterPro"/>
</dbReference>
<keyword evidence="2 8" id="KW-0245">EGF-like domain</keyword>
<evidence type="ECO:0000256" key="9">
    <source>
        <dbReference type="SAM" id="MobiDB-lite"/>
    </source>
</evidence>
<evidence type="ECO:0000259" key="13">
    <source>
        <dbReference type="PROSITE" id="PS50227"/>
    </source>
</evidence>
<feature type="disulfide bond" evidence="8">
    <location>
        <begin position="832"/>
        <end position="841"/>
    </location>
</feature>
<feature type="domain" description="Laminin G" evidence="11">
    <location>
        <begin position="367"/>
        <end position="560"/>
    </location>
</feature>
<keyword evidence="14" id="KW-1185">Reference proteome</keyword>
<evidence type="ECO:0000256" key="7">
    <source>
        <dbReference type="ARBA" id="ARBA00023180"/>
    </source>
</evidence>
<evidence type="ECO:0000256" key="1">
    <source>
        <dbReference type="ARBA" id="ARBA00004370"/>
    </source>
</evidence>
<dbReference type="Pfam" id="PF00008">
    <property type="entry name" value="EGF"/>
    <property type="match status" value="1"/>
</dbReference>
<dbReference type="PANTHER" id="PTHR24033:SF151">
    <property type="entry name" value="NOTCH 2"/>
    <property type="match status" value="1"/>
</dbReference>
<dbReference type="InterPro" id="IPR015919">
    <property type="entry name" value="Cadherin-like_sf"/>
</dbReference>
<feature type="domain" description="Laminin G" evidence="11">
    <location>
        <begin position="608"/>
        <end position="767"/>
    </location>
</feature>
<keyword evidence="4" id="KW-0677">Repeat</keyword>
<dbReference type="Gene3D" id="2.60.120.200">
    <property type="match status" value="2"/>
</dbReference>
<accession>A0AAF3JB56</accession>
<dbReference type="InterPro" id="IPR001879">
    <property type="entry name" value="GPCR_2_extracellular_dom"/>
</dbReference>
<evidence type="ECO:0000256" key="10">
    <source>
        <dbReference type="SAM" id="Phobius"/>
    </source>
</evidence>
<dbReference type="SMART" id="SM00008">
    <property type="entry name" value="HormR"/>
    <property type="match status" value="1"/>
</dbReference>